<dbReference type="GO" id="GO:0005634">
    <property type="term" value="C:nucleus"/>
    <property type="evidence" value="ECO:0007669"/>
    <property type="project" value="UniProtKB-SubCell"/>
</dbReference>
<feature type="region of interest" description="Disordered" evidence="6">
    <location>
        <begin position="221"/>
        <end position="248"/>
    </location>
</feature>
<dbReference type="CDD" id="cd10017">
    <property type="entry name" value="B3_DNA"/>
    <property type="match status" value="2"/>
</dbReference>
<evidence type="ECO:0000256" key="5">
    <source>
        <dbReference type="ARBA" id="ARBA00023242"/>
    </source>
</evidence>
<comment type="caution">
    <text evidence="8">The sequence shown here is derived from an EMBL/GenBank/DDBJ whole genome shotgun (WGS) entry which is preliminary data.</text>
</comment>
<evidence type="ECO:0000259" key="7">
    <source>
        <dbReference type="PROSITE" id="PS50863"/>
    </source>
</evidence>
<dbReference type="InterPro" id="IPR003340">
    <property type="entry name" value="B3_DNA-bd"/>
</dbReference>
<evidence type="ECO:0000256" key="1">
    <source>
        <dbReference type="ARBA" id="ARBA00004123"/>
    </source>
</evidence>
<evidence type="ECO:0000313" key="9">
    <source>
        <dbReference type="Proteomes" id="UP000826271"/>
    </source>
</evidence>
<dbReference type="Gene3D" id="2.40.330.10">
    <property type="entry name" value="DNA-binding pseudobarrel domain"/>
    <property type="match status" value="3"/>
</dbReference>
<keyword evidence="3" id="KW-0238">DNA-binding</keyword>
<keyword evidence="9" id="KW-1185">Reference proteome</keyword>
<organism evidence="8 9">
    <name type="scientific">Buddleja alternifolia</name>
    <dbReference type="NCBI Taxonomy" id="168488"/>
    <lineage>
        <taxon>Eukaryota</taxon>
        <taxon>Viridiplantae</taxon>
        <taxon>Streptophyta</taxon>
        <taxon>Embryophyta</taxon>
        <taxon>Tracheophyta</taxon>
        <taxon>Spermatophyta</taxon>
        <taxon>Magnoliopsida</taxon>
        <taxon>eudicotyledons</taxon>
        <taxon>Gunneridae</taxon>
        <taxon>Pentapetalae</taxon>
        <taxon>asterids</taxon>
        <taxon>lamiids</taxon>
        <taxon>Lamiales</taxon>
        <taxon>Scrophulariaceae</taxon>
        <taxon>Buddlejeae</taxon>
        <taxon>Buddleja</taxon>
    </lineage>
</organism>
<keyword evidence="4" id="KW-0804">Transcription</keyword>
<gene>
    <name evidence="8" type="ORF">BUALT_BualtUnG0058600</name>
</gene>
<dbReference type="GO" id="GO:0003677">
    <property type="term" value="F:DNA binding"/>
    <property type="evidence" value="ECO:0007669"/>
    <property type="project" value="UniProtKB-KW"/>
</dbReference>
<dbReference type="PANTHER" id="PTHR31920:SF122">
    <property type="entry name" value="B3 DOMAIN-CONTAINING PROTEIN REM23"/>
    <property type="match status" value="1"/>
</dbReference>
<protein>
    <recommendedName>
        <fullName evidence="7">TF-B3 domain-containing protein</fullName>
    </recommendedName>
</protein>
<dbReference type="InterPro" id="IPR015300">
    <property type="entry name" value="DNA-bd_pseudobarrel_sf"/>
</dbReference>
<dbReference type="SMART" id="SM01019">
    <property type="entry name" value="B3"/>
    <property type="match status" value="3"/>
</dbReference>
<dbReference type="PROSITE" id="PS50863">
    <property type="entry name" value="B3"/>
    <property type="match status" value="3"/>
</dbReference>
<feature type="domain" description="TF-B3" evidence="7">
    <location>
        <begin position="278"/>
        <end position="371"/>
    </location>
</feature>
<evidence type="ECO:0000313" key="8">
    <source>
        <dbReference type="EMBL" id="KAG8362614.1"/>
    </source>
</evidence>
<feature type="domain" description="TF-B3" evidence="7">
    <location>
        <begin position="9"/>
        <end position="107"/>
    </location>
</feature>
<dbReference type="EMBL" id="WHWC01000414">
    <property type="protein sequence ID" value="KAG8362614.1"/>
    <property type="molecule type" value="Genomic_DNA"/>
</dbReference>
<dbReference type="Pfam" id="PF02362">
    <property type="entry name" value="B3"/>
    <property type="match status" value="3"/>
</dbReference>
<proteinExistence type="predicted"/>
<evidence type="ECO:0000256" key="6">
    <source>
        <dbReference type="SAM" id="MobiDB-lite"/>
    </source>
</evidence>
<comment type="subcellular location">
    <subcellularLocation>
        <location evidence="1">Nucleus</location>
    </subcellularLocation>
</comment>
<evidence type="ECO:0000256" key="4">
    <source>
        <dbReference type="ARBA" id="ARBA00023163"/>
    </source>
</evidence>
<reference evidence="8" key="1">
    <citation type="submission" date="2019-10" db="EMBL/GenBank/DDBJ databases">
        <authorList>
            <person name="Zhang R."/>
            <person name="Pan Y."/>
            <person name="Wang J."/>
            <person name="Ma R."/>
            <person name="Yu S."/>
        </authorList>
    </citation>
    <scope>NUCLEOTIDE SEQUENCE</scope>
    <source>
        <strain evidence="8">LA-IB0</strain>
        <tissue evidence="8">Leaf</tissue>
    </source>
</reference>
<keyword evidence="5" id="KW-0539">Nucleus</keyword>
<dbReference type="Proteomes" id="UP000826271">
    <property type="component" value="Unassembled WGS sequence"/>
</dbReference>
<sequence>MARKLKDQPSFFKILITENYYRKLRLPSLFVEQYRNILPEDAKFRISSGETWDVRLERMDDDDYYFTQGWRKFAKDLELQSVCTKKVRKVNIMAKNSELTFSFYTFLYDDDFISQLEFYGVQRLPPQFMKVHGENLSEKAKLHVESEELHSPWIVKIERVGQWHFFTDGWTRFARDIDLKFREFLLFKLVGESTFEVSAYDISGCEKELYSVPRTYTQADDQTNHANLGQRAKNSKKKAENENEDVTNDQTDGEILSLVKKLTKADAFELKHYQKMNLFSAVTKLITMSCFVRKIPRGLAMSTGIVRNKKLKLKYGKGQKWPIYVSAKQCGKFAITWGWNEFLTGNKMVIGSMISLEFVGNEIEAKVLKKGINGEIFDFVKKKRGRRPKLPIF</sequence>
<feature type="domain" description="TF-B3" evidence="7">
    <location>
        <begin position="124"/>
        <end position="203"/>
    </location>
</feature>
<evidence type="ECO:0000256" key="2">
    <source>
        <dbReference type="ARBA" id="ARBA00023015"/>
    </source>
</evidence>
<dbReference type="PANTHER" id="PTHR31920">
    <property type="entry name" value="B3 DOMAIN-CONTAINING"/>
    <property type="match status" value="1"/>
</dbReference>
<dbReference type="InterPro" id="IPR050655">
    <property type="entry name" value="Plant_B3_domain"/>
</dbReference>
<keyword evidence="2" id="KW-0805">Transcription regulation</keyword>
<dbReference type="SUPFAM" id="SSF101936">
    <property type="entry name" value="DNA-binding pseudobarrel domain"/>
    <property type="match status" value="3"/>
</dbReference>
<evidence type="ECO:0000256" key="3">
    <source>
        <dbReference type="ARBA" id="ARBA00023125"/>
    </source>
</evidence>
<dbReference type="AlphaFoldDB" id="A0AAV6W4R8"/>
<accession>A0AAV6W4R8</accession>
<name>A0AAV6W4R8_9LAMI</name>